<name>A0A1Y3MDC8_9BACI</name>
<dbReference type="AlphaFoldDB" id="A0A1Y3MDC8"/>
<evidence type="ECO:0000313" key="1">
    <source>
        <dbReference type="EMBL" id="OUM48076.1"/>
    </source>
</evidence>
<evidence type="ECO:0000313" key="2">
    <source>
        <dbReference type="Proteomes" id="UP000195321"/>
    </source>
</evidence>
<comment type="caution">
    <text evidence="1">The sequence shown here is derived from an EMBL/GenBank/DDBJ whole genome shotgun (WGS) entry which is preliminary data.</text>
</comment>
<reference evidence="1 2" key="1">
    <citation type="submission" date="2017-02" db="EMBL/GenBank/DDBJ databases">
        <title>Bacillus pseudomycoides isolate FSL K6-0042.</title>
        <authorList>
            <person name="Kovac J."/>
        </authorList>
    </citation>
    <scope>NUCLEOTIDE SEQUENCE [LARGE SCALE GENOMIC DNA]</scope>
    <source>
        <strain evidence="1 2">FSL K6-0042</strain>
    </source>
</reference>
<sequence>MANYQQPNPYHNLQYWHQMQQHMKNQQAQQQLQQQQLLEQQGYVKKKNCNCGGKKKNISDQQNQG</sequence>
<protein>
    <submittedName>
        <fullName evidence="1">Cytochrome C oxidase subunit III</fullName>
    </submittedName>
</protein>
<gene>
    <name evidence="1" type="ORF">BW425_15355</name>
</gene>
<accession>A0A1Y3MDC8</accession>
<dbReference type="EMBL" id="MWPX01000016">
    <property type="protein sequence ID" value="OUM48076.1"/>
    <property type="molecule type" value="Genomic_DNA"/>
</dbReference>
<proteinExistence type="predicted"/>
<organism evidence="1 2">
    <name type="scientific">Bacillus pseudomycoides</name>
    <dbReference type="NCBI Taxonomy" id="64104"/>
    <lineage>
        <taxon>Bacteria</taxon>
        <taxon>Bacillati</taxon>
        <taxon>Bacillota</taxon>
        <taxon>Bacilli</taxon>
        <taxon>Bacillales</taxon>
        <taxon>Bacillaceae</taxon>
        <taxon>Bacillus</taxon>
        <taxon>Bacillus cereus group</taxon>
    </lineage>
</organism>
<dbReference type="Proteomes" id="UP000195321">
    <property type="component" value="Unassembled WGS sequence"/>
</dbReference>